<dbReference type="InterPro" id="IPR012337">
    <property type="entry name" value="RNaseH-like_sf"/>
</dbReference>
<proteinExistence type="predicted"/>
<evidence type="ECO:0008006" key="3">
    <source>
        <dbReference type="Google" id="ProtNLM"/>
    </source>
</evidence>
<gene>
    <name evidence="1" type="ORF">PoB_007084200</name>
</gene>
<organism evidence="1 2">
    <name type="scientific">Plakobranchus ocellatus</name>
    <dbReference type="NCBI Taxonomy" id="259542"/>
    <lineage>
        <taxon>Eukaryota</taxon>
        <taxon>Metazoa</taxon>
        <taxon>Spiralia</taxon>
        <taxon>Lophotrochozoa</taxon>
        <taxon>Mollusca</taxon>
        <taxon>Gastropoda</taxon>
        <taxon>Heterobranchia</taxon>
        <taxon>Euthyneura</taxon>
        <taxon>Panpulmonata</taxon>
        <taxon>Sacoglossa</taxon>
        <taxon>Placobranchoidea</taxon>
        <taxon>Plakobranchidae</taxon>
        <taxon>Plakobranchus</taxon>
    </lineage>
</organism>
<evidence type="ECO:0000313" key="2">
    <source>
        <dbReference type="Proteomes" id="UP000735302"/>
    </source>
</evidence>
<dbReference type="SUPFAM" id="SSF53098">
    <property type="entry name" value="Ribonuclease H-like"/>
    <property type="match status" value="1"/>
</dbReference>
<reference evidence="1 2" key="1">
    <citation type="journal article" date="2021" name="Elife">
        <title>Chloroplast acquisition without the gene transfer in kleptoplastic sea slugs, Plakobranchus ocellatus.</title>
        <authorList>
            <person name="Maeda T."/>
            <person name="Takahashi S."/>
            <person name="Yoshida T."/>
            <person name="Shimamura S."/>
            <person name="Takaki Y."/>
            <person name="Nagai Y."/>
            <person name="Toyoda A."/>
            <person name="Suzuki Y."/>
            <person name="Arimoto A."/>
            <person name="Ishii H."/>
            <person name="Satoh N."/>
            <person name="Nishiyama T."/>
            <person name="Hasebe M."/>
            <person name="Maruyama T."/>
            <person name="Minagawa J."/>
            <person name="Obokata J."/>
            <person name="Shigenobu S."/>
        </authorList>
    </citation>
    <scope>NUCLEOTIDE SEQUENCE [LARGE SCALE GENOMIC DNA]</scope>
</reference>
<dbReference type="Gene3D" id="3.30.420.10">
    <property type="entry name" value="Ribonuclease H-like superfamily/Ribonuclease H"/>
    <property type="match status" value="1"/>
</dbReference>
<keyword evidence="2" id="KW-1185">Reference proteome</keyword>
<dbReference type="AlphaFoldDB" id="A0AAV4DJ90"/>
<dbReference type="Proteomes" id="UP000735302">
    <property type="component" value="Unassembled WGS sequence"/>
</dbReference>
<name>A0AAV4DJ90_9GAST</name>
<dbReference type="EMBL" id="BLXT01007949">
    <property type="protein sequence ID" value="GFO44337.1"/>
    <property type="molecule type" value="Genomic_DNA"/>
</dbReference>
<dbReference type="InterPro" id="IPR036397">
    <property type="entry name" value="RNaseH_sf"/>
</dbReference>
<dbReference type="GO" id="GO:0003676">
    <property type="term" value="F:nucleic acid binding"/>
    <property type="evidence" value="ECO:0007669"/>
    <property type="project" value="InterPro"/>
</dbReference>
<evidence type="ECO:0000313" key="1">
    <source>
        <dbReference type="EMBL" id="GFO44337.1"/>
    </source>
</evidence>
<sequence length="456" mass="52381">MVDELSGVTHARRIKVRRGIRSRDLRCCSKGKMVDELSGVTHARRIKVRRGNNFEELKLLLNRSWSAVEAPQKCRLGKGWFPPRGYTLLLTQEQTIVHSAYHSTSAIDLTVPLSTIVAECSWAAHSDLCADLCRLSLDDSVADIEQFTSKLVDAARPSIPFHKGTKCKTRVPWFTQECRQALQERRFAIYAEGKHLQHFERTIQLCINNVQKWVSENGFRFSVSKTTWVNSTGKEFTLSPPFIWTVSQSRDSLSALQVIESKNFKVKDIRRLYNLIRKCSPYVYISFVWIPAHVGIRGNENVDKLAKPALNRVSCSGKLICWSDLKPKVHAYIHTVWRENWDAEGANKLHEVLPNLGEDLSKSGDGAGRKRETVMCRLRVGHTWLTQSCLLINEKQPFCYACDSFYTVRHILIECPDFQVSRRKYFSVTDMYRLFREVNPSRIVGDLKELGVFRNI</sequence>
<accession>A0AAV4DJ90</accession>
<protein>
    <recommendedName>
        <fullName evidence="3">RNase H type-1 domain-containing protein</fullName>
    </recommendedName>
</protein>
<comment type="caution">
    <text evidence="1">The sequence shown here is derived from an EMBL/GenBank/DDBJ whole genome shotgun (WGS) entry which is preliminary data.</text>
</comment>